<evidence type="ECO:0000256" key="2">
    <source>
        <dbReference type="SAM" id="MobiDB-lite"/>
    </source>
</evidence>
<evidence type="ECO:0000259" key="3">
    <source>
        <dbReference type="PROSITE" id="PS50089"/>
    </source>
</evidence>
<comment type="caution">
    <text evidence="4">The sequence shown here is derived from an EMBL/GenBank/DDBJ whole genome shotgun (WGS) entry which is preliminary data.</text>
</comment>
<keyword evidence="5" id="KW-1185">Reference proteome</keyword>
<evidence type="ECO:0000313" key="4">
    <source>
        <dbReference type="EMBL" id="GAV73183.1"/>
    </source>
</evidence>
<dbReference type="SUPFAM" id="SSF57850">
    <property type="entry name" value="RING/U-box"/>
    <property type="match status" value="1"/>
</dbReference>
<keyword evidence="1" id="KW-0479">Metal-binding</keyword>
<dbReference type="InterPro" id="IPR039515">
    <property type="entry name" value="NOT4_mRING-HC-C4C4"/>
</dbReference>
<keyword evidence="1" id="KW-0863">Zinc-finger</keyword>
<evidence type="ECO:0000313" key="5">
    <source>
        <dbReference type="Proteomes" id="UP000187406"/>
    </source>
</evidence>
<dbReference type="GO" id="GO:0008270">
    <property type="term" value="F:zinc ion binding"/>
    <property type="evidence" value="ECO:0007669"/>
    <property type="project" value="UniProtKB-KW"/>
</dbReference>
<dbReference type="PANTHER" id="PTHR12603:SF0">
    <property type="entry name" value="CCR4-NOT TRANSCRIPTION COMPLEX SUBUNIT 4"/>
    <property type="match status" value="1"/>
</dbReference>
<keyword evidence="1" id="KW-0862">Zinc</keyword>
<protein>
    <recommendedName>
        <fullName evidence="3">RING-type domain-containing protein</fullName>
    </recommendedName>
</protein>
<dbReference type="InterPro" id="IPR013083">
    <property type="entry name" value="Znf_RING/FYVE/PHD"/>
</dbReference>
<dbReference type="PANTHER" id="PTHR12603">
    <property type="entry name" value="CCR4-NOT TRANSCRIPTION COMPLEX RELATED"/>
    <property type="match status" value="1"/>
</dbReference>
<feature type="region of interest" description="Disordered" evidence="2">
    <location>
        <begin position="18"/>
        <end position="56"/>
    </location>
</feature>
<dbReference type="OrthoDB" id="1923159at2759"/>
<dbReference type="GO" id="GO:0016567">
    <property type="term" value="P:protein ubiquitination"/>
    <property type="evidence" value="ECO:0007669"/>
    <property type="project" value="TreeGrafter"/>
</dbReference>
<proteinExistence type="predicted"/>
<feature type="compositionally biased region" description="Basic residues" evidence="2">
    <location>
        <begin position="18"/>
        <end position="28"/>
    </location>
</feature>
<feature type="domain" description="RING-type" evidence="3">
    <location>
        <begin position="246"/>
        <end position="288"/>
    </location>
</feature>
<gene>
    <name evidence="4" type="ORF">CFOL_v3_16670</name>
</gene>
<reference evidence="5" key="1">
    <citation type="submission" date="2016-04" db="EMBL/GenBank/DDBJ databases">
        <title>Cephalotus genome sequencing.</title>
        <authorList>
            <person name="Fukushima K."/>
            <person name="Hasebe M."/>
            <person name="Fang X."/>
        </authorList>
    </citation>
    <scope>NUCLEOTIDE SEQUENCE [LARGE SCALE GENOMIC DNA]</scope>
    <source>
        <strain evidence="5">cv. St1</strain>
    </source>
</reference>
<dbReference type="Proteomes" id="UP000187406">
    <property type="component" value="Unassembled WGS sequence"/>
</dbReference>
<evidence type="ECO:0000256" key="1">
    <source>
        <dbReference type="PROSITE-ProRule" id="PRU00175"/>
    </source>
</evidence>
<feature type="region of interest" description="Disordered" evidence="2">
    <location>
        <begin position="171"/>
        <end position="193"/>
    </location>
</feature>
<sequence>MDSGSIYNPPLLSLSKKKKTNRLTKLKQSKLDVRREQWLSHVQNKGHKVDSNGMGASPPTCVLVANKGNGPLDCLKVKSGREDNDGSSIHDSYLDSLRNSPNGSSDDSRKSTSRSISSSSSSDFCSVSVSEKEENDGCPDDWEAVADALNVDDNQNIAILNSPSNFETRIGSAGPQSNKNVGVDLSKSESRGTVMGSRTNCQAWMRDDAFRPQSLPSLPKQNSDWHCVHVAATGAWENIISLPSSCPICCEDFDLTDSCFLPCLCGFRLCLFCHKRILEADARCPGCRKGYDTITENMGFNDAVAPFRFAQSCTMTTSL</sequence>
<feature type="region of interest" description="Disordered" evidence="2">
    <location>
        <begin position="76"/>
        <end position="138"/>
    </location>
</feature>
<dbReference type="Pfam" id="PF14570">
    <property type="entry name" value="zf-RING_4"/>
    <property type="match status" value="1"/>
</dbReference>
<dbReference type="CDD" id="cd16618">
    <property type="entry name" value="mRING-HC-C4C4_CNOT4"/>
    <property type="match status" value="1"/>
</dbReference>
<accession>A0A1Q3BZJ1</accession>
<dbReference type="InterPro" id="IPR039780">
    <property type="entry name" value="Mot2"/>
</dbReference>
<dbReference type="Gene3D" id="3.30.40.10">
    <property type="entry name" value="Zinc/RING finger domain, C3HC4 (zinc finger)"/>
    <property type="match status" value="1"/>
</dbReference>
<dbReference type="GO" id="GO:0030014">
    <property type="term" value="C:CCR4-NOT complex"/>
    <property type="evidence" value="ECO:0007669"/>
    <property type="project" value="InterPro"/>
</dbReference>
<dbReference type="PROSITE" id="PS50089">
    <property type="entry name" value="ZF_RING_2"/>
    <property type="match status" value="1"/>
</dbReference>
<dbReference type="AlphaFoldDB" id="A0A1Q3BZJ1"/>
<dbReference type="InParanoid" id="A0A1Q3BZJ1"/>
<organism evidence="4 5">
    <name type="scientific">Cephalotus follicularis</name>
    <name type="common">Albany pitcher plant</name>
    <dbReference type="NCBI Taxonomy" id="3775"/>
    <lineage>
        <taxon>Eukaryota</taxon>
        <taxon>Viridiplantae</taxon>
        <taxon>Streptophyta</taxon>
        <taxon>Embryophyta</taxon>
        <taxon>Tracheophyta</taxon>
        <taxon>Spermatophyta</taxon>
        <taxon>Magnoliopsida</taxon>
        <taxon>eudicotyledons</taxon>
        <taxon>Gunneridae</taxon>
        <taxon>Pentapetalae</taxon>
        <taxon>rosids</taxon>
        <taxon>fabids</taxon>
        <taxon>Oxalidales</taxon>
        <taxon>Cephalotaceae</taxon>
        <taxon>Cephalotus</taxon>
    </lineage>
</organism>
<dbReference type="STRING" id="3775.A0A1Q3BZJ1"/>
<feature type="compositionally biased region" description="Low complexity" evidence="2">
    <location>
        <begin position="113"/>
        <end position="129"/>
    </location>
</feature>
<feature type="compositionally biased region" description="Basic and acidic residues" evidence="2">
    <location>
        <begin position="29"/>
        <end position="38"/>
    </location>
</feature>
<name>A0A1Q3BZJ1_CEPFO</name>
<dbReference type="InterPro" id="IPR001841">
    <property type="entry name" value="Znf_RING"/>
</dbReference>
<dbReference type="GO" id="GO:0004842">
    <property type="term" value="F:ubiquitin-protein transferase activity"/>
    <property type="evidence" value="ECO:0007669"/>
    <property type="project" value="InterPro"/>
</dbReference>
<dbReference type="EMBL" id="BDDD01001081">
    <property type="protein sequence ID" value="GAV73183.1"/>
    <property type="molecule type" value="Genomic_DNA"/>
</dbReference>